<reference evidence="3" key="1">
    <citation type="submission" date="2021-04" db="EMBL/GenBank/DDBJ databases">
        <title>Oceanospirillales bacteria with DddD are important DMSP degraders in coastal seawater.</title>
        <authorList>
            <person name="Liu J."/>
        </authorList>
    </citation>
    <scope>NUCLEOTIDE SEQUENCE</scope>
    <source>
        <strain evidence="3">GY6</strain>
    </source>
</reference>
<dbReference type="Pfam" id="PF01035">
    <property type="entry name" value="DNA_binding_1"/>
    <property type="match status" value="1"/>
</dbReference>
<keyword evidence="4" id="KW-1185">Reference proteome</keyword>
<feature type="domain" description="Methylated-DNA-[protein]-cysteine S-methyltransferase DNA binding" evidence="2">
    <location>
        <begin position="2"/>
        <end position="79"/>
    </location>
</feature>
<dbReference type="EMBL" id="CP073344">
    <property type="protein sequence ID" value="UTW05325.1"/>
    <property type="molecule type" value="Genomic_DNA"/>
</dbReference>
<proteinExistence type="predicted"/>
<dbReference type="InterPro" id="IPR014048">
    <property type="entry name" value="MethylDNA_cys_MeTrfase_DNA-bd"/>
</dbReference>
<name>A0ABY5GZ75_9GAMM</name>
<dbReference type="CDD" id="cd06445">
    <property type="entry name" value="ATase"/>
    <property type="match status" value="1"/>
</dbReference>
<evidence type="ECO:0000256" key="1">
    <source>
        <dbReference type="ARBA" id="ARBA00022763"/>
    </source>
</evidence>
<organism evidence="3 4">
    <name type="scientific">Amphritea atlantica</name>
    <dbReference type="NCBI Taxonomy" id="355243"/>
    <lineage>
        <taxon>Bacteria</taxon>
        <taxon>Pseudomonadati</taxon>
        <taxon>Pseudomonadota</taxon>
        <taxon>Gammaproteobacteria</taxon>
        <taxon>Oceanospirillales</taxon>
        <taxon>Oceanospirillaceae</taxon>
        <taxon>Amphritea</taxon>
    </lineage>
</organism>
<dbReference type="InterPro" id="IPR036388">
    <property type="entry name" value="WH-like_DNA-bd_sf"/>
</dbReference>
<evidence type="ECO:0000313" key="4">
    <source>
        <dbReference type="Proteomes" id="UP001059950"/>
    </source>
</evidence>
<dbReference type="Proteomes" id="UP001059950">
    <property type="component" value="Chromosome"/>
</dbReference>
<keyword evidence="1" id="KW-0227">DNA damage</keyword>
<dbReference type="PANTHER" id="PTHR42942">
    <property type="entry name" value="6-O-METHYLGUANINE DNA METHYLTRANSFERASE"/>
    <property type="match status" value="1"/>
</dbReference>
<sequence length="99" mass="10612">MIWQVLAAIPPGKVATYGQVASLAGVSGAARLVGRCLSQLPADTRLPWFRVINASGKISFPVGSDGYKRQVKRLQDEGVAVLNGRISLTTFRWQPDGAC</sequence>
<dbReference type="SUPFAM" id="SSF46767">
    <property type="entry name" value="Methylated DNA-protein cysteine methyltransferase, C-terminal domain"/>
    <property type="match status" value="1"/>
</dbReference>
<dbReference type="PANTHER" id="PTHR42942:SF1">
    <property type="entry name" value="ALKYLTRANSFERASE-LIKE PROTEIN 1"/>
    <property type="match status" value="1"/>
</dbReference>
<dbReference type="InterPro" id="IPR052520">
    <property type="entry name" value="ATL_DNA_repair"/>
</dbReference>
<protein>
    <submittedName>
        <fullName evidence="3">MGMT family protein</fullName>
    </submittedName>
</protein>
<gene>
    <name evidence="3" type="ORF">KDX31_07135</name>
</gene>
<evidence type="ECO:0000313" key="3">
    <source>
        <dbReference type="EMBL" id="UTW05325.1"/>
    </source>
</evidence>
<evidence type="ECO:0000259" key="2">
    <source>
        <dbReference type="Pfam" id="PF01035"/>
    </source>
</evidence>
<dbReference type="Gene3D" id="1.10.10.10">
    <property type="entry name" value="Winged helix-like DNA-binding domain superfamily/Winged helix DNA-binding domain"/>
    <property type="match status" value="1"/>
</dbReference>
<accession>A0ABY5GZ75</accession>
<dbReference type="InterPro" id="IPR036217">
    <property type="entry name" value="MethylDNA_cys_MeTrfase_DNAb"/>
</dbReference>